<comment type="subcellular location">
    <subcellularLocation>
        <location evidence="1">Cytoplasm</location>
    </subcellularLocation>
</comment>
<reference evidence="7" key="3">
    <citation type="submission" date="2025-09" db="UniProtKB">
        <authorList>
            <consortium name="Ensembl"/>
        </authorList>
    </citation>
    <scope>IDENTIFICATION</scope>
</reference>
<evidence type="ECO:0000256" key="5">
    <source>
        <dbReference type="ARBA" id="ARBA00022917"/>
    </source>
</evidence>
<keyword evidence="3" id="KW-0597">Phosphoprotein</keyword>
<dbReference type="AlphaFoldDB" id="H2ZTL8"/>
<organism evidence="7 8">
    <name type="scientific">Latimeria chalumnae</name>
    <name type="common">Coelacanth</name>
    <dbReference type="NCBI Taxonomy" id="7897"/>
    <lineage>
        <taxon>Eukaryota</taxon>
        <taxon>Metazoa</taxon>
        <taxon>Chordata</taxon>
        <taxon>Craniata</taxon>
        <taxon>Vertebrata</taxon>
        <taxon>Euteleostomi</taxon>
        <taxon>Coelacanthiformes</taxon>
        <taxon>Coelacanthidae</taxon>
        <taxon>Latimeria</taxon>
    </lineage>
</organism>
<dbReference type="OMA" id="HPSECAS"/>
<keyword evidence="5" id="KW-0648">Protein biosynthesis</keyword>
<dbReference type="InterPro" id="IPR037189">
    <property type="entry name" value="HBS1-like_N_sf"/>
</dbReference>
<dbReference type="InParanoid" id="H2ZTL8"/>
<evidence type="ECO:0000313" key="8">
    <source>
        <dbReference type="Proteomes" id="UP000008672"/>
    </source>
</evidence>
<sequence>MIYFEKYLKNKIVLFVLGHLYSCLDQMRQVLGDSVPEQVMVEAAHTCKFDPQKALDSVLTQETKQATKARSQDSVSVGKTTKAELFTSSKLGKCNLDVTCVLGKYVNRLDCKENRKWIFSSRFFKFFLYINYTVVCNMILIHSKKPYFVPQKYSKLPPFKTEKLNLDWEQERDCVTEQNPPVVLSLSDLISKNSSVAFFPTEKEQPAARSFGSTSLADLISNSESDSFTNFNSDSQTSIPNNYYLPVSTQNITVQNSMPVMNSTAYLPRSLGSLSLDEHAHQNQNRRSEFDDVTSIVLSCSTDSSTEDTLLLKSYGSPSLAELIREHSESYSQQHGPLSAVQSQTLLPFSTASLSLGSLSLSQLASEHQAKVKTPELPGSLSSLMAPEALIASELANLSLSDLLVENNKVVQSQVGADISMMNLDEIQPSFENDTVVDLRMLISSQGTAEEPKASLSKKTWGTKKLNSRMAKFSKGRTSAKCTRTISWTKDLSAKPSAFALTLCFHYPQVGVKKPALGVHKAFLYSRQIQDIKCKDQGPLLTIAPFDFKAPSPDDIVKTSQKRAFTRE</sequence>
<dbReference type="GO" id="GO:0006412">
    <property type="term" value="P:translation"/>
    <property type="evidence" value="ECO:0007669"/>
    <property type="project" value="UniProtKB-KW"/>
</dbReference>
<keyword evidence="4" id="KW-0378">Hydrolase</keyword>
<evidence type="ECO:0000256" key="4">
    <source>
        <dbReference type="ARBA" id="ARBA00022801"/>
    </source>
</evidence>
<keyword evidence="2" id="KW-0963">Cytoplasm</keyword>
<protein>
    <recommendedName>
        <fullName evidence="6">HBS1-like protein N-terminal domain-containing protein</fullName>
    </recommendedName>
</protein>
<dbReference type="EMBL" id="AFYH01204631">
    <property type="status" value="NOT_ANNOTATED_CDS"/>
    <property type="molecule type" value="Genomic_DNA"/>
</dbReference>
<evidence type="ECO:0000256" key="2">
    <source>
        <dbReference type="ARBA" id="ARBA00022490"/>
    </source>
</evidence>
<dbReference type="SUPFAM" id="SSF109732">
    <property type="entry name" value="HBS1-like domain"/>
    <property type="match status" value="1"/>
</dbReference>
<dbReference type="Ensembl" id="ENSLACT00000000745.1">
    <property type="protein sequence ID" value="ENSLACP00000000739.1"/>
    <property type="gene ID" value="ENSLACG00000000663.1"/>
</dbReference>
<reference evidence="8" key="1">
    <citation type="submission" date="2011-08" db="EMBL/GenBank/DDBJ databases">
        <title>The draft genome of Latimeria chalumnae.</title>
        <authorList>
            <person name="Di Palma F."/>
            <person name="Alfoldi J."/>
            <person name="Johnson J."/>
            <person name="Berlin A."/>
            <person name="Gnerre S."/>
            <person name="Jaffe D."/>
            <person name="MacCallum I."/>
            <person name="Young S."/>
            <person name="Walker B.J."/>
            <person name="Lander E."/>
            <person name="Lindblad-Toh K."/>
        </authorList>
    </citation>
    <scope>NUCLEOTIDE SEQUENCE [LARGE SCALE GENOMIC DNA]</scope>
    <source>
        <strain evidence="8">Wild caught</strain>
    </source>
</reference>
<dbReference type="Proteomes" id="UP000008672">
    <property type="component" value="Unassembled WGS sequence"/>
</dbReference>
<dbReference type="GeneTree" id="ENSGT00650000094590"/>
<proteinExistence type="predicted"/>
<evidence type="ECO:0000313" key="7">
    <source>
        <dbReference type="Ensembl" id="ENSLACP00000000739.1"/>
    </source>
</evidence>
<dbReference type="Pfam" id="PF08938">
    <property type="entry name" value="HBS1_N"/>
    <property type="match status" value="1"/>
</dbReference>
<dbReference type="EMBL" id="AFYH01204632">
    <property type="status" value="NOT_ANNOTATED_CDS"/>
    <property type="molecule type" value="Genomic_DNA"/>
</dbReference>
<dbReference type="Gene3D" id="1.10.8.10">
    <property type="entry name" value="DNA helicase RuvA subunit, C-terminal domain"/>
    <property type="match status" value="1"/>
</dbReference>
<evidence type="ECO:0000259" key="6">
    <source>
        <dbReference type="Pfam" id="PF08938"/>
    </source>
</evidence>
<name>H2ZTL8_LATCH</name>
<keyword evidence="8" id="KW-1185">Reference proteome</keyword>
<evidence type="ECO:0000256" key="1">
    <source>
        <dbReference type="ARBA" id="ARBA00004496"/>
    </source>
</evidence>
<dbReference type="eggNOG" id="ENOG502SA31">
    <property type="taxonomic scope" value="Eukaryota"/>
</dbReference>
<dbReference type="InterPro" id="IPR015033">
    <property type="entry name" value="HBS1-like_N"/>
</dbReference>
<reference evidence="7" key="2">
    <citation type="submission" date="2025-08" db="UniProtKB">
        <authorList>
            <consortium name="Ensembl"/>
        </authorList>
    </citation>
    <scope>IDENTIFICATION</scope>
</reference>
<dbReference type="HOGENOM" id="CLU_432731_0_0_1"/>
<accession>H2ZTL8</accession>
<dbReference type="STRING" id="7897.ENSLACP00000000739"/>
<dbReference type="GO" id="GO:0005737">
    <property type="term" value="C:cytoplasm"/>
    <property type="evidence" value="ECO:0007669"/>
    <property type="project" value="UniProtKB-SubCell"/>
</dbReference>
<feature type="domain" description="HBS1-like protein N-terminal" evidence="6">
    <location>
        <begin position="19"/>
        <end position="68"/>
    </location>
</feature>
<dbReference type="Bgee" id="ENSLACG00000000663">
    <property type="expression patterns" value="Expressed in chordate pharynx and 2 other cell types or tissues"/>
</dbReference>
<dbReference type="GO" id="GO:0016787">
    <property type="term" value="F:hydrolase activity"/>
    <property type="evidence" value="ECO:0007669"/>
    <property type="project" value="UniProtKB-KW"/>
</dbReference>
<evidence type="ECO:0000256" key="3">
    <source>
        <dbReference type="ARBA" id="ARBA00022553"/>
    </source>
</evidence>